<dbReference type="RefSeq" id="WP_182534152.1">
    <property type="nucleotide sequence ID" value="NZ_JACJIP010000002.1"/>
</dbReference>
<feature type="transmembrane region" description="Helical" evidence="1">
    <location>
        <begin position="168"/>
        <end position="188"/>
    </location>
</feature>
<protein>
    <submittedName>
        <fullName evidence="2">Uncharacterized protein</fullName>
    </submittedName>
</protein>
<feature type="transmembrane region" description="Helical" evidence="1">
    <location>
        <begin position="103"/>
        <end position="123"/>
    </location>
</feature>
<dbReference type="AlphaFoldDB" id="A0A7W3XQ39"/>
<feature type="transmembrane region" description="Helical" evidence="1">
    <location>
        <begin position="270"/>
        <end position="288"/>
    </location>
</feature>
<gene>
    <name evidence="2" type="ORF">FHR92_000504</name>
</gene>
<dbReference type="EMBL" id="JACJIP010000002">
    <property type="protein sequence ID" value="MBA9084050.1"/>
    <property type="molecule type" value="Genomic_DNA"/>
</dbReference>
<feature type="transmembrane region" description="Helical" evidence="1">
    <location>
        <begin position="16"/>
        <end position="38"/>
    </location>
</feature>
<organism evidence="2 3">
    <name type="scientific">Fontibacillus solani</name>
    <dbReference type="NCBI Taxonomy" id="1572857"/>
    <lineage>
        <taxon>Bacteria</taxon>
        <taxon>Bacillati</taxon>
        <taxon>Bacillota</taxon>
        <taxon>Bacilli</taxon>
        <taxon>Bacillales</taxon>
        <taxon>Paenibacillaceae</taxon>
        <taxon>Fontibacillus</taxon>
    </lineage>
</organism>
<feature type="transmembrane region" description="Helical" evidence="1">
    <location>
        <begin position="236"/>
        <end position="258"/>
    </location>
</feature>
<feature type="transmembrane region" description="Helical" evidence="1">
    <location>
        <begin position="129"/>
        <end position="147"/>
    </location>
</feature>
<sequence length="321" mass="35915">MTVKGKGSKQFESVDLLVVCCIVLLIIVTLAGICSFSTERGYYVTNQYGDNIKIFGNGIYKYDSFFKAPIFIGSDAVMLILVVPLLTTSLIQNLKKGTITTKLKLTALMGTVLYYATSIAFGVTYNSFHLFYIALFGCSLFAFICLVRGMDEKKLRDVHTSILPTKGVSIFLVCSGIALFVAWLPDIISSLLNHRSLELIEVYTTEITYVLDMGIISPLMLLCLYLLKRKNGLGDIILIVMLRLCSVIGIMLPVQTIFQLLAGIELPVPVLISKMGIFVILACFAVYFERFYYKGIHAEDYEFTQEGRRNEVDLNIQESNK</sequence>
<keyword evidence="1" id="KW-1133">Transmembrane helix</keyword>
<keyword evidence="1" id="KW-0812">Transmembrane</keyword>
<accession>A0A7W3XQ39</accession>
<dbReference type="Proteomes" id="UP000567067">
    <property type="component" value="Unassembled WGS sequence"/>
</dbReference>
<comment type="caution">
    <text evidence="2">The sequence shown here is derived from an EMBL/GenBank/DDBJ whole genome shotgun (WGS) entry which is preliminary data.</text>
</comment>
<feature type="transmembrane region" description="Helical" evidence="1">
    <location>
        <begin position="208"/>
        <end position="227"/>
    </location>
</feature>
<evidence type="ECO:0000313" key="2">
    <source>
        <dbReference type="EMBL" id="MBA9084050.1"/>
    </source>
</evidence>
<evidence type="ECO:0000256" key="1">
    <source>
        <dbReference type="SAM" id="Phobius"/>
    </source>
</evidence>
<proteinExistence type="predicted"/>
<keyword evidence="3" id="KW-1185">Reference proteome</keyword>
<name>A0A7W3XQ39_9BACL</name>
<evidence type="ECO:0000313" key="3">
    <source>
        <dbReference type="Proteomes" id="UP000567067"/>
    </source>
</evidence>
<feature type="transmembrane region" description="Helical" evidence="1">
    <location>
        <begin position="70"/>
        <end position="91"/>
    </location>
</feature>
<keyword evidence="1" id="KW-0472">Membrane</keyword>
<reference evidence="2 3" key="1">
    <citation type="submission" date="2020-08" db="EMBL/GenBank/DDBJ databases">
        <title>Genomic Encyclopedia of Type Strains, Phase III (KMG-III): the genomes of soil and plant-associated and newly described type strains.</title>
        <authorList>
            <person name="Whitman W."/>
        </authorList>
    </citation>
    <scope>NUCLEOTIDE SEQUENCE [LARGE SCALE GENOMIC DNA]</scope>
    <source>
        <strain evidence="2 3">CECT 8693</strain>
    </source>
</reference>